<protein>
    <recommendedName>
        <fullName evidence="3">hydroxymethylglutaryl-CoA lyase</fullName>
        <ecNumber evidence="3">4.1.3.4</ecNumber>
    </recommendedName>
</protein>
<proteinExistence type="inferred from homology"/>
<dbReference type="UniPathway" id="UPA00896">
    <property type="reaction ID" value="UER00863"/>
</dbReference>
<reference evidence="8" key="1">
    <citation type="journal article" date="2014" name="Genome Biol. Evol.">
        <title>Gene Loss Rather Than Gene Gain Is Associated with a Host Jump from Monocots to Dicots in the Smut Fungus Melanopsichium pennsylvanicum.</title>
        <authorList>
            <person name="Sharma R."/>
            <person name="Mishra B."/>
            <person name="Runge F."/>
            <person name="Thines M."/>
        </authorList>
    </citation>
    <scope>NUCLEOTIDE SEQUENCE</scope>
    <source>
        <strain evidence="8">4</strain>
    </source>
</reference>
<organism evidence="8">
    <name type="scientific">Melanopsichium pennsylvanicum 4</name>
    <dbReference type="NCBI Taxonomy" id="1398559"/>
    <lineage>
        <taxon>Eukaryota</taxon>
        <taxon>Fungi</taxon>
        <taxon>Dikarya</taxon>
        <taxon>Basidiomycota</taxon>
        <taxon>Ustilaginomycotina</taxon>
        <taxon>Ustilaginomycetes</taxon>
        <taxon>Ustilaginales</taxon>
        <taxon>Ustilaginaceae</taxon>
        <taxon>Melanopsichium</taxon>
    </lineage>
</organism>
<dbReference type="InterPro" id="IPR000891">
    <property type="entry name" value="PYR_CT"/>
</dbReference>
<dbReference type="NCBIfam" id="NF004283">
    <property type="entry name" value="PRK05692.1"/>
    <property type="match status" value="1"/>
</dbReference>
<evidence type="ECO:0000259" key="7">
    <source>
        <dbReference type="PROSITE" id="PS50991"/>
    </source>
</evidence>
<dbReference type="Pfam" id="PF00682">
    <property type="entry name" value="HMGL-like"/>
    <property type="match status" value="1"/>
</dbReference>
<dbReference type="AlphaFoldDB" id="A0A077QSZ3"/>
<dbReference type="GO" id="GO:0004419">
    <property type="term" value="F:hydroxymethylglutaryl-CoA lyase activity"/>
    <property type="evidence" value="ECO:0007669"/>
    <property type="project" value="UniProtKB-EC"/>
</dbReference>
<keyword evidence="5 8" id="KW-0456">Lyase</keyword>
<dbReference type="PANTHER" id="PTHR42738:SF7">
    <property type="entry name" value="HYDROXYMETHYLGLUTARYL-COA LYASE"/>
    <property type="match status" value="1"/>
</dbReference>
<sequence>MLKPLFSKTAMQVWRKPASSIRTLATAATGSNFVKIVEVSPRDGLQNEKAIVPTAIKIDLIRRLAETGLPVIEAGSFVSPKWVPQMGDTPQVVTGMPIHSNISYPVLVPNMRGLESLQKLLAQHDSGEKSGPKPTGEIAIFTAASESFCQANTNCSISESFERLQAVTSKALASGLKVRGYISVVAGCPYEGKVDPESVGRVTKALLDMGCYEVSLGDTIGAGTPSIMESVLNSCLKHTNANPEYFAAHCHDTMNTGLANVLHMVKLGVRTVDSAVGGLGGCPYSPGATGNIDTESVVFALHSEGYETGTDLDKLVDVGDWINNQIGRRNRSNAGRAILAQRKIRAERQAKVASAKL</sequence>
<dbReference type="EMBL" id="HG529553">
    <property type="protein sequence ID" value="CDI52860.1"/>
    <property type="molecule type" value="Genomic_DNA"/>
</dbReference>
<evidence type="ECO:0000256" key="2">
    <source>
        <dbReference type="ARBA" id="ARBA00009405"/>
    </source>
</evidence>
<comment type="pathway">
    <text evidence="1">Metabolic intermediate metabolism; (S)-3-hydroxy-3-methylglutaryl-CoA degradation; acetoacetate from (S)-3-hydroxy-3-methylglutaryl-CoA: step 1/1.</text>
</comment>
<dbReference type="CDD" id="cd07938">
    <property type="entry name" value="DRE_TIM_HMGL"/>
    <property type="match status" value="1"/>
</dbReference>
<dbReference type="PANTHER" id="PTHR42738">
    <property type="entry name" value="HYDROXYMETHYLGLUTARYL-COA LYASE"/>
    <property type="match status" value="1"/>
</dbReference>
<keyword evidence="4" id="KW-0479">Metal-binding</keyword>
<evidence type="ECO:0000256" key="1">
    <source>
        <dbReference type="ARBA" id="ARBA00005143"/>
    </source>
</evidence>
<evidence type="ECO:0000256" key="3">
    <source>
        <dbReference type="ARBA" id="ARBA00012910"/>
    </source>
</evidence>
<evidence type="ECO:0000256" key="4">
    <source>
        <dbReference type="ARBA" id="ARBA00022723"/>
    </source>
</evidence>
<dbReference type="GO" id="GO:0006552">
    <property type="term" value="P:L-leucine catabolic process"/>
    <property type="evidence" value="ECO:0007669"/>
    <property type="project" value="TreeGrafter"/>
</dbReference>
<evidence type="ECO:0000256" key="5">
    <source>
        <dbReference type="ARBA" id="ARBA00023239"/>
    </source>
</evidence>
<dbReference type="InterPro" id="IPR043594">
    <property type="entry name" value="HMGL"/>
</dbReference>
<dbReference type="GO" id="GO:0046951">
    <property type="term" value="P:ketone body biosynthetic process"/>
    <property type="evidence" value="ECO:0007669"/>
    <property type="project" value="TreeGrafter"/>
</dbReference>
<comment type="catalytic activity">
    <reaction evidence="6">
        <text>(3S)-3-hydroxy-3-methylglutaryl-CoA = acetoacetate + acetyl-CoA</text>
        <dbReference type="Rhea" id="RHEA:24404"/>
        <dbReference type="ChEBI" id="CHEBI:13705"/>
        <dbReference type="ChEBI" id="CHEBI:43074"/>
        <dbReference type="ChEBI" id="CHEBI:57288"/>
        <dbReference type="EC" id="4.1.3.4"/>
    </reaction>
</comment>
<feature type="domain" description="Pyruvate carboxyltransferase" evidence="7">
    <location>
        <begin position="34"/>
        <end position="316"/>
    </location>
</feature>
<evidence type="ECO:0000313" key="8">
    <source>
        <dbReference type="EMBL" id="CDI52860.1"/>
    </source>
</evidence>
<dbReference type="GO" id="GO:0046872">
    <property type="term" value="F:metal ion binding"/>
    <property type="evidence" value="ECO:0007669"/>
    <property type="project" value="UniProtKB-KW"/>
</dbReference>
<dbReference type="InterPro" id="IPR013785">
    <property type="entry name" value="Aldolase_TIM"/>
</dbReference>
<dbReference type="Gene3D" id="3.20.20.70">
    <property type="entry name" value="Aldolase class I"/>
    <property type="match status" value="1"/>
</dbReference>
<dbReference type="SUPFAM" id="SSF51569">
    <property type="entry name" value="Aldolase"/>
    <property type="match status" value="1"/>
</dbReference>
<comment type="similarity">
    <text evidence="2">Belongs to the HMG-CoA lyase family.</text>
</comment>
<dbReference type="PROSITE" id="PS50991">
    <property type="entry name" value="PYR_CT"/>
    <property type="match status" value="1"/>
</dbReference>
<evidence type="ECO:0000256" key="6">
    <source>
        <dbReference type="ARBA" id="ARBA00049877"/>
    </source>
</evidence>
<name>A0A077QSZ3_9BASI</name>
<dbReference type="EC" id="4.1.3.4" evidence="3"/>
<accession>A0A077QSZ3</accession>
<dbReference type="FunFam" id="3.20.20.70:FF:000201">
    <property type="entry name" value="Hydroxymethylglutaryl-CoA lyase"/>
    <property type="match status" value="1"/>
</dbReference>